<evidence type="ECO:0000256" key="7">
    <source>
        <dbReference type="SAM" id="MobiDB-lite"/>
    </source>
</evidence>
<evidence type="ECO:0000256" key="3">
    <source>
        <dbReference type="ARBA" id="ARBA00023136"/>
    </source>
</evidence>
<organism evidence="9 10">
    <name type="scientific">Martelella alba</name>
    <dbReference type="NCBI Taxonomy" id="2590451"/>
    <lineage>
        <taxon>Bacteria</taxon>
        <taxon>Pseudomonadati</taxon>
        <taxon>Pseudomonadota</taxon>
        <taxon>Alphaproteobacteria</taxon>
        <taxon>Hyphomicrobiales</taxon>
        <taxon>Aurantimonadaceae</taxon>
        <taxon>Martelella</taxon>
    </lineage>
</organism>
<evidence type="ECO:0008006" key="11">
    <source>
        <dbReference type="Google" id="ProtNLM"/>
    </source>
</evidence>
<keyword evidence="2 8" id="KW-0732">Signal</keyword>
<keyword evidence="5" id="KW-0998">Cell outer membrane</keyword>
<comment type="subcellular location">
    <subcellularLocation>
        <location evidence="1">Cell outer membrane</location>
        <topology evidence="1">Lipid-anchor</topology>
    </subcellularLocation>
</comment>
<reference evidence="9 10" key="1">
    <citation type="submission" date="2019-06" db="EMBL/GenBank/DDBJ databases">
        <authorList>
            <person name="Li M."/>
        </authorList>
    </citation>
    <scope>NUCLEOTIDE SEQUENCE [LARGE SCALE GENOMIC DNA]</scope>
    <source>
        <strain evidence="9 10">BGMRC2036</strain>
    </source>
</reference>
<evidence type="ECO:0000256" key="2">
    <source>
        <dbReference type="ARBA" id="ARBA00022729"/>
    </source>
</evidence>
<evidence type="ECO:0000256" key="6">
    <source>
        <dbReference type="ARBA" id="ARBA00023288"/>
    </source>
</evidence>
<dbReference type="Pfam" id="PF13627">
    <property type="entry name" value="LptM_cons"/>
    <property type="match status" value="1"/>
</dbReference>
<dbReference type="GO" id="GO:0009279">
    <property type="term" value="C:cell outer membrane"/>
    <property type="evidence" value="ECO:0007669"/>
    <property type="project" value="UniProtKB-SubCell"/>
</dbReference>
<dbReference type="OrthoDB" id="8139551at2"/>
<accession>A0A506UDY0</accession>
<dbReference type="EMBL" id="VHLG01000002">
    <property type="protein sequence ID" value="TPW32160.1"/>
    <property type="molecule type" value="Genomic_DNA"/>
</dbReference>
<name>A0A506UDY0_9HYPH</name>
<protein>
    <recommendedName>
        <fullName evidence="11">Lipoprotein</fullName>
    </recommendedName>
</protein>
<feature type="signal peptide" evidence="8">
    <location>
        <begin position="1"/>
        <end position="19"/>
    </location>
</feature>
<proteinExistence type="predicted"/>
<keyword evidence="10" id="KW-1185">Reference proteome</keyword>
<keyword evidence="4" id="KW-0564">Palmitate</keyword>
<evidence type="ECO:0000256" key="1">
    <source>
        <dbReference type="ARBA" id="ARBA00004459"/>
    </source>
</evidence>
<evidence type="ECO:0000313" key="10">
    <source>
        <dbReference type="Proteomes" id="UP000318801"/>
    </source>
</evidence>
<dbReference type="PROSITE" id="PS51257">
    <property type="entry name" value="PROKAR_LIPOPROTEIN"/>
    <property type="match status" value="1"/>
</dbReference>
<evidence type="ECO:0000256" key="4">
    <source>
        <dbReference type="ARBA" id="ARBA00023139"/>
    </source>
</evidence>
<evidence type="ECO:0000256" key="5">
    <source>
        <dbReference type="ARBA" id="ARBA00023237"/>
    </source>
</evidence>
<dbReference type="RefSeq" id="WP_141147672.1">
    <property type="nucleotide sequence ID" value="NZ_VHLG01000002.1"/>
</dbReference>
<keyword evidence="3" id="KW-0472">Membrane</keyword>
<comment type="caution">
    <text evidence="9">The sequence shown here is derived from an EMBL/GenBank/DDBJ whole genome shotgun (WGS) entry which is preliminary data.</text>
</comment>
<evidence type="ECO:0000313" key="9">
    <source>
        <dbReference type="EMBL" id="TPW32160.1"/>
    </source>
</evidence>
<gene>
    <name evidence="9" type="ORF">FJU08_03870</name>
</gene>
<keyword evidence="6" id="KW-0449">Lipoprotein</keyword>
<feature type="region of interest" description="Disordered" evidence="7">
    <location>
        <begin position="24"/>
        <end position="71"/>
    </location>
</feature>
<sequence>MKTSTTAILAMLLAAVALTACGRKGPLEVPQPKTEAQAARDAARQAADEDQPQVQVTPGNKPIILDGSGTNVTPEVLKRSANSNSFFLDSLL</sequence>
<dbReference type="InterPro" id="IPR032831">
    <property type="entry name" value="LptM_cons"/>
</dbReference>
<feature type="chain" id="PRO_5021261105" description="Lipoprotein" evidence="8">
    <location>
        <begin position="20"/>
        <end position="92"/>
    </location>
</feature>
<dbReference type="NCBIfam" id="NF047847">
    <property type="entry name" value="SS_mature_LptM"/>
    <property type="match status" value="1"/>
</dbReference>
<dbReference type="Proteomes" id="UP000318801">
    <property type="component" value="Unassembled WGS sequence"/>
</dbReference>
<evidence type="ECO:0000256" key="8">
    <source>
        <dbReference type="SAM" id="SignalP"/>
    </source>
</evidence>
<dbReference type="AlphaFoldDB" id="A0A506UDY0"/>